<dbReference type="OMA" id="AMHFLSH"/>
<dbReference type="Proteomes" id="UP000694892">
    <property type="component" value="Chromosome 3L"/>
</dbReference>
<dbReference type="PANTHER" id="PTHR10264:SF130">
    <property type="entry name" value="STOMATIN-LIKE PROTEIN 1"/>
    <property type="match status" value="1"/>
</dbReference>
<gene>
    <name evidence="6" type="ORF">XELAEV_18018040mg</name>
</gene>
<sequence>MWGQYKYTALPMGLDEVYLPQSPKSVSSDTWLTWCCHKAISCLSLLFLIVTFPLSAWCFLKMVPDYQRIVIFRLGRVQAARGPGLVLLFPLIDQFQRVDMRTKAFSVPPSKLKSRDGVLVSMGADIQFCICDPVLSVLSVQDLNFVTRNTAQNLMTQSLGRKYLREIQNDRGRIAEHLKEDLNEQVKPWGLCVERVELALESILQTPENALIVPPVTPAVPCGGIDQLLMQFLAFTRQSSSNDSPSPKVADTELSLKQLLTKLEASLSESLVAEVGASYQLYVTMHGGEISEYFLDLKSGSGNCGWGVHPCPDVTLEMTEADLMSLICGDLHPLTAYTGGRLRVSGNIQTALQLERVLKAAWQ</sequence>
<evidence type="ECO:0000256" key="2">
    <source>
        <dbReference type="ARBA" id="ARBA00053394"/>
    </source>
</evidence>
<keyword evidence="4" id="KW-0472">Membrane</keyword>
<dbReference type="FunFam" id="3.30.479.30:FF:000004">
    <property type="entry name" value="Putative membrane protease family, stomatin"/>
    <property type="match status" value="1"/>
</dbReference>
<evidence type="ECO:0000256" key="1">
    <source>
        <dbReference type="ARBA" id="ARBA00008164"/>
    </source>
</evidence>
<dbReference type="AlphaFoldDB" id="A0A974HT68"/>
<comment type="function">
    <text evidence="2">Plays a role in the regulation of glomerular permeability, acting probably as a linker between the plasma membrane and the cytoskeleton.</text>
</comment>
<comment type="similarity">
    <text evidence="1">Belongs to the band 7/mec-2 family.</text>
</comment>
<accession>A0A974HT68</accession>
<dbReference type="InterPro" id="IPR036013">
    <property type="entry name" value="Band_7/SPFH_dom_sf"/>
</dbReference>
<dbReference type="Pfam" id="PF02036">
    <property type="entry name" value="SCP2"/>
    <property type="match status" value="1"/>
</dbReference>
<dbReference type="CDD" id="cd13436">
    <property type="entry name" value="SPFH_SLP-1"/>
    <property type="match status" value="1"/>
</dbReference>
<evidence type="ECO:0000256" key="3">
    <source>
        <dbReference type="ARBA" id="ARBA00071670"/>
    </source>
</evidence>
<dbReference type="Gene3D" id="3.30.1050.10">
    <property type="entry name" value="SCP2 sterol-binding domain"/>
    <property type="match status" value="1"/>
</dbReference>
<protein>
    <recommendedName>
        <fullName evidence="3">Podocin</fullName>
    </recommendedName>
</protein>
<reference evidence="7" key="1">
    <citation type="journal article" date="2016" name="Nature">
        <title>Genome evolution in the allotetraploid frog Xenopus laevis.</title>
        <authorList>
            <person name="Session A.M."/>
            <person name="Uno Y."/>
            <person name="Kwon T."/>
            <person name="Chapman J.A."/>
            <person name="Toyoda A."/>
            <person name="Takahashi S."/>
            <person name="Fukui A."/>
            <person name="Hikosaka A."/>
            <person name="Suzuki A."/>
            <person name="Kondo M."/>
            <person name="van Heeringen S.J."/>
            <person name="Quigley I."/>
            <person name="Heinz S."/>
            <person name="Ogino H."/>
            <person name="Ochi H."/>
            <person name="Hellsten U."/>
            <person name="Lyons J.B."/>
            <person name="Simakov O."/>
            <person name="Putnam N."/>
            <person name="Stites J."/>
            <person name="Kuroki Y."/>
            <person name="Tanaka T."/>
            <person name="Michiue T."/>
            <person name="Watanabe M."/>
            <person name="Bogdanovic O."/>
            <person name="Lister R."/>
            <person name="Georgiou G."/>
            <person name="Paranjpe S.S."/>
            <person name="van Kruijsbergen I."/>
            <person name="Shu S."/>
            <person name="Carlson J."/>
            <person name="Kinoshita T."/>
            <person name="Ohta Y."/>
            <person name="Mawaribuchi S."/>
            <person name="Jenkins J."/>
            <person name="Grimwood J."/>
            <person name="Schmutz J."/>
            <person name="Mitros T."/>
            <person name="Mozaffari S.V."/>
            <person name="Suzuki Y."/>
            <person name="Haramoto Y."/>
            <person name="Yamamoto T.S."/>
            <person name="Takagi C."/>
            <person name="Heald R."/>
            <person name="Miller K."/>
            <person name="Haudenschild C."/>
            <person name="Kitzman J."/>
            <person name="Nakayama T."/>
            <person name="Izutsu Y."/>
            <person name="Robert J."/>
            <person name="Fortriede J."/>
            <person name="Burns K."/>
            <person name="Lotay V."/>
            <person name="Karimi K."/>
            <person name="Yasuoka Y."/>
            <person name="Dichmann D.S."/>
            <person name="Flajnik M.F."/>
            <person name="Houston D.W."/>
            <person name="Shendure J."/>
            <person name="DuPasquier L."/>
            <person name="Vize P.D."/>
            <person name="Zorn A.M."/>
            <person name="Ito M."/>
            <person name="Marcotte E.M."/>
            <person name="Wallingford J.B."/>
            <person name="Ito Y."/>
            <person name="Asashima M."/>
            <person name="Ueno N."/>
            <person name="Matsuda Y."/>
            <person name="Veenstra G.J."/>
            <person name="Fujiyama A."/>
            <person name="Harland R.M."/>
            <person name="Taira M."/>
            <person name="Rokhsar D.S."/>
        </authorList>
    </citation>
    <scope>NUCLEOTIDE SEQUENCE [LARGE SCALE GENOMIC DNA]</scope>
    <source>
        <strain evidence="7">J</strain>
    </source>
</reference>
<proteinExistence type="inferred from homology"/>
<dbReference type="InterPro" id="IPR001972">
    <property type="entry name" value="Stomatin_HflK_fam"/>
</dbReference>
<dbReference type="PANTHER" id="PTHR10264">
    <property type="entry name" value="BAND 7 PROTEIN-RELATED"/>
    <property type="match status" value="1"/>
</dbReference>
<dbReference type="InterPro" id="IPR036527">
    <property type="entry name" value="SCP2_sterol-bd_dom_sf"/>
</dbReference>
<dbReference type="Gene3D" id="3.30.479.30">
    <property type="entry name" value="Band 7 domain"/>
    <property type="match status" value="1"/>
</dbReference>
<dbReference type="InterPro" id="IPR043202">
    <property type="entry name" value="Band-7_stomatin-like"/>
</dbReference>
<dbReference type="EMBL" id="CM004470">
    <property type="protein sequence ID" value="OCT89419.1"/>
    <property type="molecule type" value="Genomic_DNA"/>
</dbReference>
<keyword evidence="4" id="KW-1133">Transmembrane helix</keyword>
<dbReference type="PRINTS" id="PR00721">
    <property type="entry name" value="STOMATIN"/>
</dbReference>
<dbReference type="InterPro" id="IPR001107">
    <property type="entry name" value="Band_7"/>
</dbReference>
<evidence type="ECO:0000259" key="5">
    <source>
        <dbReference type="SMART" id="SM00244"/>
    </source>
</evidence>
<name>A0A974HT68_XENLA</name>
<dbReference type="SMART" id="SM00244">
    <property type="entry name" value="PHB"/>
    <property type="match status" value="1"/>
</dbReference>
<keyword evidence="4" id="KW-0812">Transmembrane</keyword>
<feature type="domain" description="Band 7" evidence="5">
    <location>
        <begin position="58"/>
        <end position="210"/>
    </location>
</feature>
<dbReference type="SUPFAM" id="SSF55718">
    <property type="entry name" value="SCP-like"/>
    <property type="match status" value="1"/>
</dbReference>
<dbReference type="GO" id="GO:0009898">
    <property type="term" value="C:cytoplasmic side of plasma membrane"/>
    <property type="evidence" value="ECO:0007669"/>
    <property type="project" value="UniProtKB-ARBA"/>
</dbReference>
<feature type="transmembrane region" description="Helical" evidence="4">
    <location>
        <begin position="31"/>
        <end position="60"/>
    </location>
</feature>
<dbReference type="Pfam" id="PF01145">
    <property type="entry name" value="Band_7"/>
    <property type="match status" value="1"/>
</dbReference>
<dbReference type="SUPFAM" id="SSF117892">
    <property type="entry name" value="Band 7/SPFH domain"/>
    <property type="match status" value="1"/>
</dbReference>
<evidence type="ECO:0000313" key="6">
    <source>
        <dbReference type="EMBL" id="OCT89419.1"/>
    </source>
</evidence>
<evidence type="ECO:0000256" key="4">
    <source>
        <dbReference type="SAM" id="Phobius"/>
    </source>
</evidence>
<dbReference type="InterPro" id="IPR003033">
    <property type="entry name" value="SCP2_sterol-bd_dom"/>
</dbReference>
<organism evidence="6 7">
    <name type="scientific">Xenopus laevis</name>
    <name type="common">African clawed frog</name>
    <dbReference type="NCBI Taxonomy" id="8355"/>
    <lineage>
        <taxon>Eukaryota</taxon>
        <taxon>Metazoa</taxon>
        <taxon>Chordata</taxon>
        <taxon>Craniata</taxon>
        <taxon>Vertebrata</taxon>
        <taxon>Euteleostomi</taxon>
        <taxon>Amphibia</taxon>
        <taxon>Batrachia</taxon>
        <taxon>Anura</taxon>
        <taxon>Pipoidea</taxon>
        <taxon>Pipidae</taxon>
        <taxon>Xenopodinae</taxon>
        <taxon>Xenopus</taxon>
        <taxon>Xenopus</taxon>
    </lineage>
</organism>
<evidence type="ECO:0000313" key="7">
    <source>
        <dbReference type="Proteomes" id="UP000694892"/>
    </source>
</evidence>